<dbReference type="AlphaFoldDB" id="A0A193QNB6"/>
<dbReference type="EMBL" id="LN854557">
    <property type="protein sequence ID" value="CRL46724.1"/>
    <property type="molecule type" value="Genomic_DNA"/>
</dbReference>
<gene>
    <name evidence="2" type="ORF">SGGMMB4_05582</name>
</gene>
<evidence type="ECO:0000256" key="1">
    <source>
        <dbReference type="SAM" id="MobiDB-lite"/>
    </source>
</evidence>
<evidence type="ECO:0000313" key="3">
    <source>
        <dbReference type="Proteomes" id="UP000245838"/>
    </source>
</evidence>
<reference evidence="2 3" key="1">
    <citation type="submission" date="2015-05" db="EMBL/GenBank/DDBJ databases">
        <authorList>
            <person name="Goodhead I."/>
        </authorList>
    </citation>
    <scope>NUCLEOTIDE SEQUENCE [LARGE SCALE GENOMIC DNA]</scope>
    <source>
        <strain evidence="3">morsitans</strain>
    </source>
</reference>
<accession>A0A193QNB6</accession>
<organism evidence="2 3">
    <name type="scientific">Sodalis glossinidius (strain morsitans)</name>
    <dbReference type="NCBI Taxonomy" id="343509"/>
    <lineage>
        <taxon>Bacteria</taxon>
        <taxon>Pseudomonadati</taxon>
        <taxon>Pseudomonadota</taxon>
        <taxon>Gammaproteobacteria</taxon>
        <taxon>Enterobacterales</taxon>
        <taxon>Bruguierivoracaceae</taxon>
        <taxon>Sodalis</taxon>
    </lineage>
</organism>
<dbReference type="Proteomes" id="UP000245838">
    <property type="component" value="Chromosome sggmmb4_Chromosome"/>
</dbReference>
<sequence>MKMPNMANGRDGFPCALNPVGDIFPRGTLPFETEKSIDLGDASQKGGFPLLAH</sequence>
<protein>
    <submittedName>
        <fullName evidence="2">Uncharacterized protein</fullName>
    </submittedName>
</protein>
<proteinExistence type="predicted"/>
<name>A0A193QNB6_SODGM</name>
<evidence type="ECO:0000313" key="2">
    <source>
        <dbReference type="EMBL" id="CRL46724.1"/>
    </source>
</evidence>
<feature type="region of interest" description="Disordered" evidence="1">
    <location>
        <begin position="34"/>
        <end position="53"/>
    </location>
</feature>